<reference evidence="1 2" key="1">
    <citation type="submission" date="2015-01" db="EMBL/GenBank/DDBJ databases">
        <title>Jeotgalibacillus campisalis genome sequencing.</title>
        <authorList>
            <person name="Goh K.M."/>
            <person name="Chan K.-G."/>
            <person name="Yaakop A.S."/>
            <person name="Ee R."/>
            <person name="Gan H.M."/>
            <person name="Chan C.S."/>
        </authorList>
    </citation>
    <scope>NUCLEOTIDE SEQUENCE [LARGE SCALE GENOMIC DNA]</scope>
    <source>
        <strain evidence="1 2">SF-57</strain>
    </source>
</reference>
<dbReference type="Proteomes" id="UP000031972">
    <property type="component" value="Unassembled WGS sequence"/>
</dbReference>
<dbReference type="EMBL" id="JXRR01000017">
    <property type="protein sequence ID" value="KIL46283.1"/>
    <property type="molecule type" value="Genomic_DNA"/>
</dbReference>
<evidence type="ECO:0000313" key="1">
    <source>
        <dbReference type="EMBL" id="KIL46283.1"/>
    </source>
</evidence>
<name>A0A0C2VQJ4_9BACL</name>
<evidence type="ECO:0000313" key="2">
    <source>
        <dbReference type="Proteomes" id="UP000031972"/>
    </source>
</evidence>
<accession>A0A0C2VQJ4</accession>
<proteinExistence type="predicted"/>
<dbReference type="AlphaFoldDB" id="A0A0C2VQJ4"/>
<keyword evidence="2" id="KW-1185">Reference proteome</keyword>
<organism evidence="1 2">
    <name type="scientific">Jeotgalibacillus campisalis</name>
    <dbReference type="NCBI Taxonomy" id="220754"/>
    <lineage>
        <taxon>Bacteria</taxon>
        <taxon>Bacillati</taxon>
        <taxon>Bacillota</taxon>
        <taxon>Bacilli</taxon>
        <taxon>Bacillales</taxon>
        <taxon>Caryophanaceae</taxon>
        <taxon>Jeotgalibacillus</taxon>
    </lineage>
</organism>
<sequence>MRRINFLFNCSTNHFTAVFIKAVEKWFEDLSASKRLASCCAKDGNDLVLFLKK</sequence>
<protein>
    <submittedName>
        <fullName evidence="1">Uncharacterized protein</fullName>
    </submittedName>
</protein>
<gene>
    <name evidence="1" type="ORF">KR50_29580</name>
</gene>
<dbReference type="PATRIC" id="fig|220754.4.peg.2970"/>
<comment type="caution">
    <text evidence="1">The sequence shown here is derived from an EMBL/GenBank/DDBJ whole genome shotgun (WGS) entry which is preliminary data.</text>
</comment>